<evidence type="ECO:0000313" key="3">
    <source>
        <dbReference type="EMBL" id="RMI39502.1"/>
    </source>
</evidence>
<name>A0A3M2LQA1_9ACTN</name>
<dbReference type="InterPro" id="IPR007278">
    <property type="entry name" value="DUF397"/>
</dbReference>
<protein>
    <submittedName>
        <fullName evidence="3">DUF397 domain-containing protein</fullName>
    </submittedName>
</protein>
<accession>A0A3M2LQA1</accession>
<gene>
    <name evidence="3" type="ORF">EBO15_29525</name>
</gene>
<sequence length="86" mass="8913">MGPIGGERPNRGRLARADPTEVGASEVKIVWRKSTHSGAGSSGGDCLEVADLGISVGVRDSKAPQSGHLSISRASLMTLLQEIRSS</sequence>
<dbReference type="Pfam" id="PF04149">
    <property type="entry name" value="DUF397"/>
    <property type="match status" value="1"/>
</dbReference>
<evidence type="ECO:0000256" key="1">
    <source>
        <dbReference type="SAM" id="MobiDB-lite"/>
    </source>
</evidence>
<proteinExistence type="predicted"/>
<dbReference type="RefSeq" id="WP_122197755.1">
    <property type="nucleotide sequence ID" value="NZ_JBHSKC010000011.1"/>
</dbReference>
<comment type="caution">
    <text evidence="3">The sequence shown here is derived from an EMBL/GenBank/DDBJ whole genome shotgun (WGS) entry which is preliminary data.</text>
</comment>
<dbReference type="EMBL" id="RFFG01000066">
    <property type="protein sequence ID" value="RMI39502.1"/>
    <property type="molecule type" value="Genomic_DNA"/>
</dbReference>
<reference evidence="3 4" key="1">
    <citation type="submission" date="2018-10" db="EMBL/GenBank/DDBJ databases">
        <title>Isolation from soil.</title>
        <authorList>
            <person name="Hu J."/>
        </authorList>
    </citation>
    <scope>NUCLEOTIDE SEQUENCE [LARGE SCALE GENOMIC DNA]</scope>
    <source>
        <strain evidence="3 4">NEAU-Ht49</strain>
    </source>
</reference>
<dbReference type="OrthoDB" id="3483472at2"/>
<feature type="domain" description="DUF397" evidence="2">
    <location>
        <begin position="30"/>
        <end position="84"/>
    </location>
</feature>
<keyword evidence="4" id="KW-1185">Reference proteome</keyword>
<organism evidence="3 4">
    <name type="scientific">Actinomadura harenae</name>
    <dbReference type="NCBI Taxonomy" id="2483351"/>
    <lineage>
        <taxon>Bacteria</taxon>
        <taxon>Bacillati</taxon>
        <taxon>Actinomycetota</taxon>
        <taxon>Actinomycetes</taxon>
        <taxon>Streptosporangiales</taxon>
        <taxon>Thermomonosporaceae</taxon>
        <taxon>Actinomadura</taxon>
    </lineage>
</organism>
<evidence type="ECO:0000259" key="2">
    <source>
        <dbReference type="Pfam" id="PF04149"/>
    </source>
</evidence>
<feature type="region of interest" description="Disordered" evidence="1">
    <location>
        <begin position="1"/>
        <end position="20"/>
    </location>
</feature>
<dbReference type="AlphaFoldDB" id="A0A3M2LQA1"/>
<dbReference type="Proteomes" id="UP000282674">
    <property type="component" value="Unassembled WGS sequence"/>
</dbReference>
<evidence type="ECO:0000313" key="4">
    <source>
        <dbReference type="Proteomes" id="UP000282674"/>
    </source>
</evidence>